<keyword evidence="1" id="KW-0449">Lipoprotein</keyword>
<dbReference type="Pfam" id="PF12771">
    <property type="entry name" value="SusD-like_2"/>
    <property type="match status" value="1"/>
</dbReference>
<dbReference type="AlphaFoldDB" id="A0A3B0U6M8"/>
<sequence>MKKIIKYVLTVFIAGTFLNSCETTDLNLQVSPNDLAADQADPNLLLNSIQLAYASNMQTFNNLGAQLTRIDYMFGRNYFNNYPGDTFDGVWERTYSSGVNLIGDDEVDVGIYTNVSALQAIDAGSDTDYSFHIAVGQTLKAHMLLLLVDYLGEAVFTQANNPDEFPAPLMDEGSSVYAAALALLDEAGVLFAAEPAIQGAEDFFYAGDTAKWVKLVNTLKLKAAVTTGDSATFNSIVAADNYISDTADDFEWQFGSRENAPDNRHPDYSVQYTPTGARQYRSLWLMDEMLQNSDPRRQYYFYRQNATTPGADDSDGPDEQVLVCSLIDPTPLHYAGFAYCYLEEGYWGRAHGNDEGGPPDNFLRTATGVYPIGGNFDDSRFSPVGLGQGGQGAGIEPIILAQYVDFWQGQNAIATGGDATPFLRDGIERSIAKAQGFGAMDGNADLSTAPSEAAVTLFVDGVMADYAAATGDAKMNIFSEQYWVAMYGGAAEAYNFYRRTGFPKTLSPNWEADPGSFPRTFLYPQSEVITNPNLTQRTDMNTQVFWDTNPPGPAFPSSN</sequence>
<reference evidence="1" key="1">
    <citation type="submission" date="2018-06" db="EMBL/GenBank/DDBJ databases">
        <authorList>
            <person name="Zhirakovskaya E."/>
        </authorList>
    </citation>
    <scope>NUCLEOTIDE SEQUENCE</scope>
</reference>
<accession>A0A3B0U6M8</accession>
<proteinExistence type="predicted"/>
<protein>
    <submittedName>
        <fullName evidence="1">Cell surface glycan-binding lipoprotein, utilization system for glycans and polysaccharides (PUL), SusD family</fullName>
    </submittedName>
</protein>
<dbReference type="Gene3D" id="1.25.40.390">
    <property type="match status" value="2"/>
</dbReference>
<evidence type="ECO:0000313" key="1">
    <source>
        <dbReference type="EMBL" id="VAW15086.1"/>
    </source>
</evidence>
<organism evidence="1">
    <name type="scientific">hydrothermal vent metagenome</name>
    <dbReference type="NCBI Taxonomy" id="652676"/>
    <lineage>
        <taxon>unclassified sequences</taxon>
        <taxon>metagenomes</taxon>
        <taxon>ecological metagenomes</taxon>
    </lineage>
</organism>
<dbReference type="InterPro" id="IPR041662">
    <property type="entry name" value="SusD-like_2"/>
</dbReference>
<dbReference type="SUPFAM" id="SSF48452">
    <property type="entry name" value="TPR-like"/>
    <property type="match status" value="1"/>
</dbReference>
<dbReference type="InterPro" id="IPR011990">
    <property type="entry name" value="TPR-like_helical_dom_sf"/>
</dbReference>
<gene>
    <name evidence="1" type="ORF">MNBD_BACTEROID03-2181</name>
</gene>
<dbReference type="EMBL" id="UOEL01000124">
    <property type="protein sequence ID" value="VAW15086.1"/>
    <property type="molecule type" value="Genomic_DNA"/>
</dbReference>
<name>A0A3B0U6M8_9ZZZZ</name>